<organism evidence="1 2">
    <name type="scientific">Colocasia esculenta</name>
    <name type="common">Wild taro</name>
    <name type="synonym">Arum esculentum</name>
    <dbReference type="NCBI Taxonomy" id="4460"/>
    <lineage>
        <taxon>Eukaryota</taxon>
        <taxon>Viridiplantae</taxon>
        <taxon>Streptophyta</taxon>
        <taxon>Embryophyta</taxon>
        <taxon>Tracheophyta</taxon>
        <taxon>Spermatophyta</taxon>
        <taxon>Magnoliopsida</taxon>
        <taxon>Liliopsida</taxon>
        <taxon>Araceae</taxon>
        <taxon>Aroideae</taxon>
        <taxon>Colocasieae</taxon>
        <taxon>Colocasia</taxon>
    </lineage>
</organism>
<accession>A0A843W9Q6</accession>
<dbReference type="Proteomes" id="UP000652761">
    <property type="component" value="Unassembled WGS sequence"/>
</dbReference>
<gene>
    <name evidence="1" type="ORF">Taro_039080</name>
</gene>
<dbReference type="AlphaFoldDB" id="A0A843W9Q6"/>
<comment type="caution">
    <text evidence="1">The sequence shown here is derived from an EMBL/GenBank/DDBJ whole genome shotgun (WGS) entry which is preliminary data.</text>
</comment>
<name>A0A843W9Q6_COLES</name>
<evidence type="ECO:0000313" key="1">
    <source>
        <dbReference type="EMBL" id="MQM06259.1"/>
    </source>
</evidence>
<protein>
    <submittedName>
        <fullName evidence="1">Uncharacterized protein</fullName>
    </submittedName>
</protein>
<keyword evidence="2" id="KW-1185">Reference proteome</keyword>
<proteinExistence type="predicted"/>
<dbReference type="EMBL" id="NMUH01003584">
    <property type="protein sequence ID" value="MQM06259.1"/>
    <property type="molecule type" value="Genomic_DNA"/>
</dbReference>
<evidence type="ECO:0000313" key="2">
    <source>
        <dbReference type="Proteomes" id="UP000652761"/>
    </source>
</evidence>
<reference evidence="1" key="1">
    <citation type="submission" date="2017-07" db="EMBL/GenBank/DDBJ databases">
        <title>Taro Niue Genome Assembly and Annotation.</title>
        <authorList>
            <person name="Atibalentja N."/>
            <person name="Keating K."/>
            <person name="Fields C.J."/>
        </authorList>
    </citation>
    <scope>NUCLEOTIDE SEQUENCE</scope>
    <source>
        <strain evidence="1">Niue_2</strain>
        <tissue evidence="1">Leaf</tissue>
    </source>
</reference>
<sequence>MEGYWAANHRQASRRIIAYIIKSQDMIWRTTSPSKIKLKPGSTKGSSTWAAPASIRRNLTGGIHIPGAGNGAS</sequence>